<evidence type="ECO:0000256" key="10">
    <source>
        <dbReference type="ARBA" id="ARBA00022840"/>
    </source>
</evidence>
<evidence type="ECO:0000256" key="16">
    <source>
        <dbReference type="ARBA" id="ARBA00023316"/>
    </source>
</evidence>
<keyword evidence="7" id="KW-0132">Cell division</keyword>
<comment type="similarity">
    <text evidence="3">Belongs to the D-alanine--D-alanine ligase family.</text>
</comment>
<dbReference type="Gene3D" id="3.30.1490.20">
    <property type="entry name" value="ATP-grasp fold, A domain"/>
    <property type="match status" value="1"/>
</dbReference>
<sequence>MLMIPTIAILSGGFSCEREVSLMSGKAVKKALDSLSYNAIEIDVDSNIAEKLKKINPGLAFIALHGPYGEDGCIQGLLEILGIKYTHSGVMASAVAMNKAISKHIFRFLNIDTPKGYIINREDVLKNNIKIDYPYVLKPINEGSSIGVHIIFSNKNYLKLKNIFGVIPARDQEKEKWIPVSNTGMTKDYSRDLMIIEEYVPGIELHTAVLLDEAIGTIEVRPKNKFYDYEAKYTDGFAEHIFPAEIPNNIYKMTLEHALKVHQFLGCKTISRSDLRYNPKNNTLKMLEINTHPGFTELSLVPEIAKLAKGINFNELVKIIIEDSLQHKNIRDLSHVEHSLDKIINRFNYYFTWYNDCLSSLLLSSGFSIDEVVVSGNKFTNKKDILSLTDRTQPILYISLSKLAGNIQSVSRWIKHVRVHRILPNTLHINIDEHKPFALWKDNNKTSVIDFEGKVIVDDYLVDDLVVITGQNSLSNLEFVRDVLESKTQLSDHISSFAYIGNRRWNIVLDNNSTVKLPEDNPSSAWDYLNHLHNTTDFTFSDWSIIDMRITDKIFVKR</sequence>
<gene>
    <name evidence="20" type="primary">ddl</name>
    <name evidence="20" type="ORF">TNIN_54131</name>
</gene>
<dbReference type="GO" id="GO:0071555">
    <property type="term" value="P:cell wall organization"/>
    <property type="evidence" value="ECO:0007669"/>
    <property type="project" value="UniProtKB-KW"/>
</dbReference>
<feature type="domain" description="ATP-grasp" evidence="18">
    <location>
        <begin position="103"/>
        <end position="322"/>
    </location>
</feature>
<evidence type="ECO:0000256" key="9">
    <source>
        <dbReference type="ARBA" id="ARBA00022741"/>
    </source>
</evidence>
<evidence type="ECO:0000256" key="3">
    <source>
        <dbReference type="ARBA" id="ARBA00010871"/>
    </source>
</evidence>
<reference evidence="20" key="1">
    <citation type="submission" date="2020-08" db="EMBL/GenBank/DDBJ databases">
        <title>Multicomponent nature underlies the extraordinary mechanical properties of spider dragline silk.</title>
        <authorList>
            <person name="Kono N."/>
            <person name="Nakamura H."/>
            <person name="Mori M."/>
            <person name="Yoshida Y."/>
            <person name="Ohtoshi R."/>
            <person name="Malay A.D."/>
            <person name="Moran D.A.P."/>
            <person name="Tomita M."/>
            <person name="Numata K."/>
            <person name="Arakawa K."/>
        </authorList>
    </citation>
    <scope>NUCLEOTIDE SEQUENCE</scope>
</reference>
<keyword evidence="10 17" id="KW-0067">ATP-binding</keyword>
<evidence type="ECO:0000256" key="2">
    <source>
        <dbReference type="ARBA" id="ARBA00004496"/>
    </source>
</evidence>
<dbReference type="GO" id="GO:0005737">
    <property type="term" value="C:cytoplasm"/>
    <property type="evidence" value="ECO:0007669"/>
    <property type="project" value="UniProtKB-SubCell"/>
</dbReference>
<comment type="caution">
    <text evidence="20">The sequence shown here is derived from an EMBL/GenBank/DDBJ whole genome shotgun (WGS) entry which is preliminary data.</text>
</comment>
<dbReference type="Pfam" id="PF08478">
    <property type="entry name" value="POTRA_1"/>
    <property type="match status" value="1"/>
</dbReference>
<evidence type="ECO:0000256" key="5">
    <source>
        <dbReference type="ARBA" id="ARBA00022490"/>
    </source>
</evidence>
<dbReference type="Pfam" id="PF01820">
    <property type="entry name" value="Dala_Dala_lig_N"/>
    <property type="match status" value="1"/>
</dbReference>
<dbReference type="Gene3D" id="3.30.470.20">
    <property type="entry name" value="ATP-grasp fold, B domain"/>
    <property type="match status" value="1"/>
</dbReference>
<dbReference type="GO" id="GO:0005524">
    <property type="term" value="F:ATP binding"/>
    <property type="evidence" value="ECO:0007669"/>
    <property type="project" value="UniProtKB-UniRule"/>
</dbReference>
<evidence type="ECO:0000256" key="1">
    <source>
        <dbReference type="ARBA" id="ARBA00004370"/>
    </source>
</evidence>
<evidence type="ECO:0000256" key="13">
    <source>
        <dbReference type="ARBA" id="ARBA00022989"/>
    </source>
</evidence>
<dbReference type="InterPro" id="IPR000291">
    <property type="entry name" value="D-Ala_lig_Van_CS"/>
</dbReference>
<keyword evidence="5" id="KW-0963">Cytoplasm</keyword>
<keyword evidence="6 20" id="KW-0436">Ligase</keyword>
<dbReference type="InterPro" id="IPR011761">
    <property type="entry name" value="ATP-grasp"/>
</dbReference>
<dbReference type="GO" id="GO:0016020">
    <property type="term" value="C:membrane"/>
    <property type="evidence" value="ECO:0007669"/>
    <property type="project" value="UniProtKB-SubCell"/>
</dbReference>
<dbReference type="SUPFAM" id="SSF52440">
    <property type="entry name" value="PreATP-grasp domain"/>
    <property type="match status" value="1"/>
</dbReference>
<evidence type="ECO:0000256" key="11">
    <source>
        <dbReference type="ARBA" id="ARBA00022960"/>
    </source>
</evidence>
<evidence type="ECO:0000256" key="4">
    <source>
        <dbReference type="ARBA" id="ARBA00022475"/>
    </source>
</evidence>
<dbReference type="PANTHER" id="PTHR23132:SF23">
    <property type="entry name" value="D-ALANINE--D-ALANINE LIGASE B"/>
    <property type="match status" value="1"/>
</dbReference>
<dbReference type="GO" id="GO:0008360">
    <property type="term" value="P:regulation of cell shape"/>
    <property type="evidence" value="ECO:0007669"/>
    <property type="project" value="UniProtKB-KW"/>
</dbReference>
<dbReference type="InterPro" id="IPR011127">
    <property type="entry name" value="Dala_Dala_lig_N"/>
</dbReference>
<keyword evidence="11" id="KW-0133">Cell shape</keyword>
<dbReference type="InterPro" id="IPR016185">
    <property type="entry name" value="PreATP-grasp_dom_sf"/>
</dbReference>
<evidence type="ECO:0000256" key="7">
    <source>
        <dbReference type="ARBA" id="ARBA00022618"/>
    </source>
</evidence>
<evidence type="ECO:0000256" key="8">
    <source>
        <dbReference type="ARBA" id="ARBA00022692"/>
    </source>
</evidence>
<dbReference type="PANTHER" id="PTHR23132">
    <property type="entry name" value="D-ALANINE--D-ALANINE LIGASE"/>
    <property type="match status" value="1"/>
</dbReference>
<proteinExistence type="inferred from homology"/>
<keyword evidence="21" id="KW-1185">Reference proteome</keyword>
<keyword evidence="12" id="KW-0573">Peptidoglycan synthesis</keyword>
<evidence type="ECO:0000313" key="21">
    <source>
        <dbReference type="Proteomes" id="UP000886998"/>
    </source>
</evidence>
<dbReference type="GO" id="GO:0046872">
    <property type="term" value="F:metal ion binding"/>
    <property type="evidence" value="ECO:0007669"/>
    <property type="project" value="InterPro"/>
</dbReference>
<dbReference type="InterPro" id="IPR013685">
    <property type="entry name" value="POTRA_FtsQ_type"/>
</dbReference>
<dbReference type="HAMAP" id="MF_00047">
    <property type="entry name" value="Dala_Dala_lig"/>
    <property type="match status" value="1"/>
</dbReference>
<keyword evidence="13" id="KW-1133">Transmembrane helix</keyword>
<dbReference type="OrthoDB" id="7679175at2759"/>
<dbReference type="InterPro" id="IPR005905">
    <property type="entry name" value="D_ala_D_ala"/>
</dbReference>
<dbReference type="PROSITE" id="PS51779">
    <property type="entry name" value="POTRA"/>
    <property type="match status" value="1"/>
</dbReference>
<evidence type="ECO:0000256" key="6">
    <source>
        <dbReference type="ARBA" id="ARBA00022598"/>
    </source>
</evidence>
<dbReference type="EMBL" id="BMAV01023781">
    <property type="protein sequence ID" value="GFY79761.1"/>
    <property type="molecule type" value="Genomic_DNA"/>
</dbReference>
<dbReference type="Proteomes" id="UP000886998">
    <property type="component" value="Unassembled WGS sequence"/>
</dbReference>
<feature type="domain" description="POTRA" evidence="19">
    <location>
        <begin position="367"/>
        <end position="434"/>
    </location>
</feature>
<dbReference type="Gene3D" id="3.10.20.310">
    <property type="entry name" value="membrane protein fhac"/>
    <property type="match status" value="1"/>
</dbReference>
<keyword evidence="4" id="KW-1003">Cell membrane</keyword>
<keyword evidence="16" id="KW-0961">Cell wall biogenesis/degradation</keyword>
<protein>
    <submittedName>
        <fullName evidence="20">D-alanine--D-alanine ligase</fullName>
    </submittedName>
</protein>
<evidence type="ECO:0000259" key="18">
    <source>
        <dbReference type="PROSITE" id="PS50975"/>
    </source>
</evidence>
<keyword evidence="15" id="KW-0131">Cell cycle</keyword>
<evidence type="ECO:0000256" key="15">
    <source>
        <dbReference type="ARBA" id="ARBA00023306"/>
    </source>
</evidence>
<dbReference type="Gene3D" id="3.40.50.20">
    <property type="match status" value="1"/>
</dbReference>
<dbReference type="GO" id="GO:0008716">
    <property type="term" value="F:D-alanine-D-alanine ligase activity"/>
    <property type="evidence" value="ECO:0007669"/>
    <property type="project" value="InterPro"/>
</dbReference>
<evidence type="ECO:0000256" key="17">
    <source>
        <dbReference type="PROSITE-ProRule" id="PRU00409"/>
    </source>
</evidence>
<dbReference type="InterPro" id="IPR034746">
    <property type="entry name" value="POTRA"/>
</dbReference>
<dbReference type="InterPro" id="IPR005548">
    <property type="entry name" value="Cell_div_FtsQ/DivIB_C"/>
</dbReference>
<dbReference type="InterPro" id="IPR013815">
    <property type="entry name" value="ATP_grasp_subdomain_1"/>
</dbReference>
<dbReference type="GO" id="GO:0051301">
    <property type="term" value="P:cell division"/>
    <property type="evidence" value="ECO:0007669"/>
    <property type="project" value="UniProtKB-KW"/>
</dbReference>
<name>A0A8X7CSV4_9ARAC</name>
<dbReference type="InterPro" id="IPR011095">
    <property type="entry name" value="Dala_Dala_lig_C"/>
</dbReference>
<evidence type="ECO:0000256" key="14">
    <source>
        <dbReference type="ARBA" id="ARBA00023136"/>
    </source>
</evidence>
<keyword evidence="9 17" id="KW-0547">Nucleotide-binding</keyword>
<dbReference type="PROSITE" id="PS00843">
    <property type="entry name" value="DALA_DALA_LIGASE_1"/>
    <property type="match status" value="1"/>
</dbReference>
<dbReference type="NCBIfam" id="NF002378">
    <property type="entry name" value="PRK01372.1"/>
    <property type="match status" value="1"/>
</dbReference>
<keyword evidence="8" id="KW-0812">Transmembrane</keyword>
<keyword evidence="14" id="KW-0472">Membrane</keyword>
<dbReference type="Pfam" id="PF03799">
    <property type="entry name" value="FtsQ_DivIB_C"/>
    <property type="match status" value="1"/>
</dbReference>
<accession>A0A8X7CSV4</accession>
<evidence type="ECO:0000259" key="19">
    <source>
        <dbReference type="PROSITE" id="PS51779"/>
    </source>
</evidence>
<comment type="subcellular location">
    <subcellularLocation>
        <location evidence="2">Cytoplasm</location>
    </subcellularLocation>
    <subcellularLocation>
        <location evidence="1">Membrane</location>
    </subcellularLocation>
</comment>
<dbReference type="SUPFAM" id="SSF56059">
    <property type="entry name" value="Glutathione synthetase ATP-binding domain-like"/>
    <property type="match status" value="1"/>
</dbReference>
<dbReference type="PROSITE" id="PS50975">
    <property type="entry name" value="ATP_GRASP"/>
    <property type="match status" value="1"/>
</dbReference>
<dbReference type="Pfam" id="PF07478">
    <property type="entry name" value="Dala_Dala_lig_C"/>
    <property type="match status" value="1"/>
</dbReference>
<organism evidence="20 21">
    <name type="scientific">Trichonephila inaurata madagascariensis</name>
    <dbReference type="NCBI Taxonomy" id="2747483"/>
    <lineage>
        <taxon>Eukaryota</taxon>
        <taxon>Metazoa</taxon>
        <taxon>Ecdysozoa</taxon>
        <taxon>Arthropoda</taxon>
        <taxon>Chelicerata</taxon>
        <taxon>Arachnida</taxon>
        <taxon>Araneae</taxon>
        <taxon>Araneomorphae</taxon>
        <taxon>Entelegynae</taxon>
        <taxon>Araneoidea</taxon>
        <taxon>Nephilidae</taxon>
        <taxon>Trichonephila</taxon>
        <taxon>Trichonephila inaurata</taxon>
    </lineage>
</organism>
<evidence type="ECO:0000313" key="20">
    <source>
        <dbReference type="EMBL" id="GFY79761.1"/>
    </source>
</evidence>
<dbReference type="AlphaFoldDB" id="A0A8X7CSV4"/>
<evidence type="ECO:0000256" key="12">
    <source>
        <dbReference type="ARBA" id="ARBA00022984"/>
    </source>
</evidence>